<dbReference type="AlphaFoldDB" id="A0A330L8G9"/>
<keyword evidence="2" id="KW-1185">Reference proteome</keyword>
<dbReference type="InParanoid" id="A0A330L8G9"/>
<evidence type="ECO:0000313" key="2">
    <source>
        <dbReference type="Proteomes" id="UP000248168"/>
    </source>
</evidence>
<name>A0A330L8G9_9BACT</name>
<gene>
    <name evidence="1" type="ORF">NITLEN_50040</name>
</gene>
<evidence type="ECO:0000313" key="1">
    <source>
        <dbReference type="EMBL" id="SPP66000.1"/>
    </source>
</evidence>
<sequence length="23" mass="2500">MQHHMAGCAGCRTTIGLQYYGNS</sequence>
<dbReference type="EMBL" id="OUNR01000018">
    <property type="protein sequence ID" value="SPP66000.1"/>
    <property type="molecule type" value="Genomic_DNA"/>
</dbReference>
<proteinExistence type="predicted"/>
<dbReference type="Proteomes" id="UP000248168">
    <property type="component" value="Unassembled WGS sequence"/>
</dbReference>
<reference evidence="2" key="1">
    <citation type="submission" date="2018-04" db="EMBL/GenBank/DDBJ databases">
        <authorList>
            <person name="Lucker S."/>
            <person name="Sakoula D."/>
        </authorList>
    </citation>
    <scope>NUCLEOTIDE SEQUENCE [LARGE SCALE GENOMIC DNA]</scope>
</reference>
<organism evidence="1 2">
    <name type="scientific">Nitrospira lenta</name>
    <dbReference type="NCBI Taxonomy" id="1436998"/>
    <lineage>
        <taxon>Bacteria</taxon>
        <taxon>Pseudomonadati</taxon>
        <taxon>Nitrospirota</taxon>
        <taxon>Nitrospiria</taxon>
        <taxon>Nitrospirales</taxon>
        <taxon>Nitrospiraceae</taxon>
        <taxon>Nitrospira</taxon>
    </lineage>
</organism>
<accession>A0A330L8G9</accession>
<protein>
    <submittedName>
        <fullName evidence="1">Uncharacterized protein</fullName>
    </submittedName>
</protein>